<dbReference type="CDD" id="cd07035">
    <property type="entry name" value="TPP_PYR_POX_like"/>
    <property type="match status" value="1"/>
</dbReference>
<reference evidence="7 8" key="1">
    <citation type="submission" date="2018-09" db="EMBL/GenBank/DDBJ databases">
        <title>Cohnella cavernae sp. nov., isolated from a karst cave.</title>
        <authorList>
            <person name="Zhu H."/>
        </authorList>
    </citation>
    <scope>NUCLEOTIDE SEQUENCE [LARGE SCALE GENOMIC DNA]</scope>
    <source>
        <strain evidence="7 8">K2E09-144</strain>
    </source>
</reference>
<dbReference type="PANTHER" id="PTHR18968">
    <property type="entry name" value="THIAMINE PYROPHOSPHATE ENZYMES"/>
    <property type="match status" value="1"/>
</dbReference>
<dbReference type="GO" id="GO:0050660">
    <property type="term" value="F:flavin adenine dinucleotide binding"/>
    <property type="evidence" value="ECO:0007669"/>
    <property type="project" value="TreeGrafter"/>
</dbReference>
<evidence type="ECO:0000259" key="6">
    <source>
        <dbReference type="Pfam" id="PF02776"/>
    </source>
</evidence>
<sequence>MKLSDYVIDFLASRGVNHIFEMTGGAITHLLDSAGARPDVECVSVHHEQAAAFAAEAYARTNGSLGAAMATSGPGALNLLTGIGSCFFDSVPCLFITGQVNTFEFKFELPIRQLGFQETDIVGIAKPITKWAELVTDPGRIRFALEKAVHTAQKGRPGPVLLDLPMNVQRADIDPERLESFYDSNEYREYESALPVLDGRLVDQAMDLLIRADRPLMLVGGGVRASGAAELARTFADFSGIPCVSSLLGLDAIPFDQKLSFGLIGSYGHRYSNLAVANCDVLLVIGSRLDTRQTGTRPETFARGAVVVHVDIDVAELNRKVKADLAIRCDAKAFLSALCDAAQSTEWPAYAAWHEALNGWRDRYPTRNPSVASDGIDPNLFMELLAERSSDGDIVCLDVGQHQMWASQSFRLRPGQRLLNAGGMGAMGFGLPAALGAAKAAVGSRVIAILGDGGLQVNIQELDTVLRHRLPVKLFVMNNRHLGMVRQFQDMYFDGRHQSTVVGYGCPDLVAIAQAYGWNAYRLDGWEAADAVIAHALSQEGCVLVDVRLDLTTTVNPKLTVGRPLEDMSPFLERDELKRTMIIDPLDS</sequence>
<evidence type="ECO:0000256" key="2">
    <source>
        <dbReference type="ARBA" id="ARBA00023052"/>
    </source>
</evidence>
<dbReference type="Gene3D" id="3.40.50.1220">
    <property type="entry name" value="TPP-binding domain"/>
    <property type="match status" value="1"/>
</dbReference>
<dbReference type="Proteomes" id="UP000266340">
    <property type="component" value="Unassembled WGS sequence"/>
</dbReference>
<evidence type="ECO:0000313" key="8">
    <source>
        <dbReference type="Proteomes" id="UP000266340"/>
    </source>
</evidence>
<dbReference type="GO" id="GO:0005948">
    <property type="term" value="C:acetolactate synthase complex"/>
    <property type="evidence" value="ECO:0007669"/>
    <property type="project" value="TreeGrafter"/>
</dbReference>
<dbReference type="AlphaFoldDB" id="A0A398CJF2"/>
<dbReference type="InterPro" id="IPR045229">
    <property type="entry name" value="TPP_enz"/>
</dbReference>
<dbReference type="InterPro" id="IPR012000">
    <property type="entry name" value="Thiamin_PyroP_enz_cen_dom"/>
</dbReference>
<keyword evidence="2 3" id="KW-0786">Thiamine pyrophosphate</keyword>
<protein>
    <submittedName>
        <fullName evidence="7">Thiamine pyrophosphate-binding protein</fullName>
    </submittedName>
</protein>
<comment type="caution">
    <text evidence="7">The sequence shown here is derived from an EMBL/GenBank/DDBJ whole genome shotgun (WGS) entry which is preliminary data.</text>
</comment>
<dbReference type="GO" id="GO:0000287">
    <property type="term" value="F:magnesium ion binding"/>
    <property type="evidence" value="ECO:0007669"/>
    <property type="project" value="InterPro"/>
</dbReference>
<dbReference type="EMBL" id="QXJM01000039">
    <property type="protein sequence ID" value="RIE02823.1"/>
    <property type="molecule type" value="Genomic_DNA"/>
</dbReference>
<gene>
    <name evidence="7" type="ORF">D3H35_19515</name>
</gene>
<dbReference type="Pfam" id="PF02776">
    <property type="entry name" value="TPP_enzyme_N"/>
    <property type="match status" value="1"/>
</dbReference>
<feature type="domain" description="Thiamine pyrophosphate enzyme N-terminal TPP-binding" evidence="6">
    <location>
        <begin position="1"/>
        <end position="121"/>
    </location>
</feature>
<dbReference type="GO" id="GO:0009097">
    <property type="term" value="P:isoleucine biosynthetic process"/>
    <property type="evidence" value="ECO:0007669"/>
    <property type="project" value="TreeGrafter"/>
</dbReference>
<dbReference type="PANTHER" id="PTHR18968:SF13">
    <property type="entry name" value="ACETOLACTATE SYNTHASE CATALYTIC SUBUNIT, MITOCHONDRIAL"/>
    <property type="match status" value="1"/>
</dbReference>
<evidence type="ECO:0000313" key="7">
    <source>
        <dbReference type="EMBL" id="RIE02823.1"/>
    </source>
</evidence>
<evidence type="ECO:0000259" key="4">
    <source>
        <dbReference type="Pfam" id="PF00205"/>
    </source>
</evidence>
<dbReference type="RefSeq" id="WP_119150856.1">
    <property type="nucleotide sequence ID" value="NZ_JBHSOV010000035.1"/>
</dbReference>
<organism evidence="7 8">
    <name type="scientific">Cohnella faecalis</name>
    <dbReference type="NCBI Taxonomy" id="2315694"/>
    <lineage>
        <taxon>Bacteria</taxon>
        <taxon>Bacillati</taxon>
        <taxon>Bacillota</taxon>
        <taxon>Bacilli</taxon>
        <taxon>Bacillales</taxon>
        <taxon>Paenibacillaceae</taxon>
        <taxon>Cohnella</taxon>
    </lineage>
</organism>
<evidence type="ECO:0000256" key="1">
    <source>
        <dbReference type="ARBA" id="ARBA00007812"/>
    </source>
</evidence>
<accession>A0A398CJF2</accession>
<evidence type="ECO:0000259" key="5">
    <source>
        <dbReference type="Pfam" id="PF02775"/>
    </source>
</evidence>
<dbReference type="InterPro" id="IPR029035">
    <property type="entry name" value="DHS-like_NAD/FAD-binding_dom"/>
</dbReference>
<dbReference type="OrthoDB" id="4494979at2"/>
<dbReference type="GO" id="GO:0003984">
    <property type="term" value="F:acetolactate synthase activity"/>
    <property type="evidence" value="ECO:0007669"/>
    <property type="project" value="TreeGrafter"/>
</dbReference>
<dbReference type="FunFam" id="3.40.50.970:FF:000007">
    <property type="entry name" value="Acetolactate synthase"/>
    <property type="match status" value="1"/>
</dbReference>
<dbReference type="GO" id="GO:0030976">
    <property type="term" value="F:thiamine pyrophosphate binding"/>
    <property type="evidence" value="ECO:0007669"/>
    <property type="project" value="InterPro"/>
</dbReference>
<dbReference type="InterPro" id="IPR011766">
    <property type="entry name" value="TPP_enzyme_TPP-bd"/>
</dbReference>
<dbReference type="GO" id="GO:0009099">
    <property type="term" value="P:L-valine biosynthetic process"/>
    <property type="evidence" value="ECO:0007669"/>
    <property type="project" value="TreeGrafter"/>
</dbReference>
<dbReference type="Pfam" id="PF02775">
    <property type="entry name" value="TPP_enzyme_C"/>
    <property type="match status" value="1"/>
</dbReference>
<dbReference type="InterPro" id="IPR029061">
    <property type="entry name" value="THDP-binding"/>
</dbReference>
<proteinExistence type="inferred from homology"/>
<dbReference type="SUPFAM" id="SSF52518">
    <property type="entry name" value="Thiamin diphosphate-binding fold (THDP-binding)"/>
    <property type="match status" value="2"/>
</dbReference>
<dbReference type="SUPFAM" id="SSF52467">
    <property type="entry name" value="DHS-like NAD/FAD-binding domain"/>
    <property type="match status" value="1"/>
</dbReference>
<keyword evidence="8" id="KW-1185">Reference proteome</keyword>
<feature type="domain" description="Thiamine pyrophosphate enzyme central" evidence="4">
    <location>
        <begin position="202"/>
        <end position="338"/>
    </location>
</feature>
<feature type="domain" description="Thiamine pyrophosphate enzyme TPP-binding" evidence="5">
    <location>
        <begin position="398"/>
        <end position="547"/>
    </location>
</feature>
<comment type="similarity">
    <text evidence="1 3">Belongs to the TPP enzyme family.</text>
</comment>
<evidence type="ECO:0000256" key="3">
    <source>
        <dbReference type="RuleBase" id="RU362132"/>
    </source>
</evidence>
<name>A0A398CJF2_9BACL</name>
<dbReference type="Pfam" id="PF00205">
    <property type="entry name" value="TPP_enzyme_M"/>
    <property type="match status" value="1"/>
</dbReference>
<dbReference type="InterPro" id="IPR012001">
    <property type="entry name" value="Thiamin_PyroP_enz_TPP-bd_dom"/>
</dbReference>
<dbReference type="Gene3D" id="3.40.50.970">
    <property type="match status" value="2"/>
</dbReference>